<dbReference type="Proteomes" id="UP000663881">
    <property type="component" value="Unassembled WGS sequence"/>
</dbReference>
<dbReference type="Gene3D" id="1.20.1070.10">
    <property type="entry name" value="Rhodopsin 7-helix transmembrane proteins"/>
    <property type="match status" value="1"/>
</dbReference>
<dbReference type="AlphaFoldDB" id="A0A813QHH8"/>
<feature type="domain" description="G-protein coupled receptors family 1 profile" evidence="9">
    <location>
        <begin position="38"/>
        <end position="306"/>
    </location>
</feature>
<evidence type="ECO:0000256" key="2">
    <source>
        <dbReference type="ARBA" id="ARBA00022692"/>
    </source>
</evidence>
<dbReference type="InterPro" id="IPR017452">
    <property type="entry name" value="GPCR_Rhodpsn_7TM"/>
</dbReference>
<evidence type="ECO:0000313" key="11">
    <source>
        <dbReference type="EMBL" id="CAF1329950.1"/>
    </source>
</evidence>
<keyword evidence="4" id="KW-0297">G-protein coupled receptor</keyword>
<feature type="transmembrane region" description="Helical" evidence="8">
    <location>
        <begin position="22"/>
        <end position="46"/>
    </location>
</feature>
<dbReference type="PANTHER" id="PTHR24243:SF230">
    <property type="entry name" value="G-PROTEIN COUPLED RECEPTORS FAMILY 1 PROFILE DOMAIN-CONTAINING PROTEIN"/>
    <property type="match status" value="1"/>
</dbReference>
<evidence type="ECO:0000313" key="13">
    <source>
        <dbReference type="Proteomes" id="UP000663891"/>
    </source>
</evidence>
<evidence type="ECO:0000313" key="12">
    <source>
        <dbReference type="EMBL" id="CAF3487413.1"/>
    </source>
</evidence>
<proteinExistence type="predicted"/>
<dbReference type="Proteomes" id="UP000663845">
    <property type="component" value="Unassembled WGS sequence"/>
</dbReference>
<dbReference type="EMBL" id="CAJOAY010000015">
    <property type="protein sequence ID" value="CAF3487413.1"/>
    <property type="molecule type" value="Genomic_DNA"/>
</dbReference>
<dbReference type="PROSITE" id="PS50262">
    <property type="entry name" value="G_PROTEIN_RECEP_F1_2"/>
    <property type="match status" value="1"/>
</dbReference>
<keyword evidence="6" id="KW-0675">Receptor</keyword>
<dbReference type="SUPFAM" id="SSF81321">
    <property type="entry name" value="Family A G protein-coupled receptor-like"/>
    <property type="match status" value="1"/>
</dbReference>
<dbReference type="OrthoDB" id="10003572at2759"/>
<evidence type="ECO:0000313" key="10">
    <source>
        <dbReference type="EMBL" id="CAF0767540.1"/>
    </source>
</evidence>
<comment type="caution">
    <text evidence="10">The sequence shown here is derived from an EMBL/GenBank/DDBJ whole genome shotgun (WGS) entry which is preliminary data.</text>
</comment>
<evidence type="ECO:0000256" key="1">
    <source>
        <dbReference type="ARBA" id="ARBA00004141"/>
    </source>
</evidence>
<dbReference type="Pfam" id="PF00001">
    <property type="entry name" value="7tm_1"/>
    <property type="match status" value="1"/>
</dbReference>
<keyword evidence="2 8" id="KW-0812">Transmembrane</keyword>
<dbReference type="Proteomes" id="UP000663891">
    <property type="component" value="Unassembled WGS sequence"/>
</dbReference>
<evidence type="ECO:0000256" key="6">
    <source>
        <dbReference type="ARBA" id="ARBA00023170"/>
    </source>
</evidence>
<dbReference type="EMBL" id="CAJNON010000010">
    <property type="protein sequence ID" value="CAF0767540.1"/>
    <property type="molecule type" value="Genomic_DNA"/>
</dbReference>
<gene>
    <name evidence="11" type="ORF">JYZ213_LOCUS33893</name>
    <name evidence="12" type="ORF">OKA104_LOCUS697</name>
    <name evidence="10" type="ORF">VCS650_LOCUS2179</name>
</gene>
<organism evidence="10 13">
    <name type="scientific">Adineta steineri</name>
    <dbReference type="NCBI Taxonomy" id="433720"/>
    <lineage>
        <taxon>Eukaryota</taxon>
        <taxon>Metazoa</taxon>
        <taxon>Spiralia</taxon>
        <taxon>Gnathifera</taxon>
        <taxon>Rotifera</taxon>
        <taxon>Eurotatoria</taxon>
        <taxon>Bdelloidea</taxon>
        <taxon>Adinetida</taxon>
        <taxon>Adinetidae</taxon>
        <taxon>Adineta</taxon>
    </lineage>
</organism>
<evidence type="ECO:0000256" key="7">
    <source>
        <dbReference type="ARBA" id="ARBA00023224"/>
    </source>
</evidence>
<dbReference type="PANTHER" id="PTHR24243">
    <property type="entry name" value="G-PROTEIN COUPLED RECEPTOR"/>
    <property type="match status" value="1"/>
</dbReference>
<dbReference type="InterPro" id="IPR000276">
    <property type="entry name" value="GPCR_Rhodpsn"/>
</dbReference>
<evidence type="ECO:0000256" key="8">
    <source>
        <dbReference type="SAM" id="Phobius"/>
    </source>
</evidence>
<feature type="transmembrane region" description="Helical" evidence="8">
    <location>
        <begin position="99"/>
        <end position="124"/>
    </location>
</feature>
<feature type="transmembrane region" description="Helical" evidence="8">
    <location>
        <begin position="247"/>
        <end position="267"/>
    </location>
</feature>
<feature type="transmembrane region" description="Helical" evidence="8">
    <location>
        <begin position="287"/>
        <end position="308"/>
    </location>
</feature>
<keyword evidence="3 8" id="KW-1133">Transmembrane helix</keyword>
<dbReference type="EMBL" id="CAJNOG010000662">
    <property type="protein sequence ID" value="CAF1329950.1"/>
    <property type="molecule type" value="Genomic_DNA"/>
</dbReference>
<feature type="transmembrane region" description="Helical" evidence="8">
    <location>
        <begin position="145"/>
        <end position="165"/>
    </location>
</feature>
<dbReference type="GO" id="GO:0005886">
    <property type="term" value="C:plasma membrane"/>
    <property type="evidence" value="ECO:0007669"/>
    <property type="project" value="TreeGrafter"/>
</dbReference>
<keyword evidence="5 8" id="KW-0472">Membrane</keyword>
<evidence type="ECO:0000259" key="9">
    <source>
        <dbReference type="PROSITE" id="PS50262"/>
    </source>
</evidence>
<evidence type="ECO:0000256" key="4">
    <source>
        <dbReference type="ARBA" id="ARBA00023040"/>
    </source>
</evidence>
<protein>
    <recommendedName>
        <fullName evidence="9">G-protein coupled receptors family 1 profile domain-containing protein</fullName>
    </recommendedName>
</protein>
<sequence>MIYSNETEIELEAKYFNWLSMTFIRCYCFLMIPLAIIGHSLSIFVFTRRSLRSNPCVMYLRAATIFGLLSACFILPMRLIQSGYIGLDPTVHSIYICKIVWFLLYSIRLLSFWFVVLACIDRYLCSSSSMRKRSWSNAHVASQTIRFTLLIGFLINIHILIGFNINISPMTNQPICHSGGRPGLYRKISSLFNLIVFGSVPSLCMLFFGSLTLRQIDRKNDFQIIIGTYTKKVRKIRKSERQLTRMLLVQVLIYSTTGLMFTIAFIILAKNSNRQKTIVDIAKENLIIAIVGMLSNTGPCSSFYLFTLSSKRFRKELKRPFRRFVQRQIQIQMSNCNSWATPIDSTIRESNIPKNIL</sequence>
<dbReference type="GO" id="GO:0004930">
    <property type="term" value="F:G protein-coupled receptor activity"/>
    <property type="evidence" value="ECO:0007669"/>
    <property type="project" value="UniProtKB-KW"/>
</dbReference>
<name>A0A813QHH8_9BILA</name>
<evidence type="ECO:0000256" key="3">
    <source>
        <dbReference type="ARBA" id="ARBA00022989"/>
    </source>
</evidence>
<reference evidence="10" key="1">
    <citation type="submission" date="2021-02" db="EMBL/GenBank/DDBJ databases">
        <authorList>
            <person name="Nowell W R."/>
        </authorList>
    </citation>
    <scope>NUCLEOTIDE SEQUENCE</scope>
</reference>
<accession>A0A813QHH8</accession>
<evidence type="ECO:0000256" key="5">
    <source>
        <dbReference type="ARBA" id="ARBA00023136"/>
    </source>
</evidence>
<feature type="transmembrane region" description="Helical" evidence="8">
    <location>
        <begin position="191"/>
        <end position="213"/>
    </location>
</feature>
<keyword evidence="7" id="KW-0807">Transducer</keyword>
<feature type="transmembrane region" description="Helical" evidence="8">
    <location>
        <begin position="58"/>
        <end position="79"/>
    </location>
</feature>
<comment type="subcellular location">
    <subcellularLocation>
        <location evidence="1">Membrane</location>
        <topology evidence="1">Multi-pass membrane protein</topology>
    </subcellularLocation>
</comment>